<organism evidence="2 3">
    <name type="scientific">Porphyra umbilicalis</name>
    <name type="common">Purple laver</name>
    <name type="synonym">Red alga</name>
    <dbReference type="NCBI Taxonomy" id="2786"/>
    <lineage>
        <taxon>Eukaryota</taxon>
        <taxon>Rhodophyta</taxon>
        <taxon>Bangiophyceae</taxon>
        <taxon>Bangiales</taxon>
        <taxon>Bangiaceae</taxon>
        <taxon>Porphyra</taxon>
    </lineage>
</organism>
<keyword evidence="3" id="KW-1185">Reference proteome</keyword>
<reference evidence="2 3" key="1">
    <citation type="submission" date="2017-03" db="EMBL/GenBank/DDBJ databases">
        <title>WGS assembly of Porphyra umbilicalis.</title>
        <authorList>
            <person name="Brawley S.H."/>
            <person name="Blouin N.A."/>
            <person name="Ficko-Blean E."/>
            <person name="Wheeler G.L."/>
            <person name="Lohr M."/>
            <person name="Goodson H.V."/>
            <person name="Jenkins J.W."/>
            <person name="Blaby-Haas C.E."/>
            <person name="Helliwell K.E."/>
            <person name="Chan C."/>
            <person name="Marriage T."/>
            <person name="Bhattacharya D."/>
            <person name="Klein A.S."/>
            <person name="Badis Y."/>
            <person name="Brodie J."/>
            <person name="Cao Y."/>
            <person name="Collen J."/>
            <person name="Dittami S.M."/>
            <person name="Gachon C.M."/>
            <person name="Green B.R."/>
            <person name="Karpowicz S."/>
            <person name="Kim J.W."/>
            <person name="Kudahl U."/>
            <person name="Lin S."/>
            <person name="Michel G."/>
            <person name="Mittag M."/>
            <person name="Olson B.J."/>
            <person name="Pangilinan J."/>
            <person name="Peng Y."/>
            <person name="Qiu H."/>
            <person name="Shu S."/>
            <person name="Singer J.T."/>
            <person name="Smith A.G."/>
            <person name="Sprecher B.N."/>
            <person name="Wagner V."/>
            <person name="Wang W."/>
            <person name="Wang Z.-Y."/>
            <person name="Yan J."/>
            <person name="Yarish C."/>
            <person name="Zoeuner-Riek S."/>
            <person name="Zhuang Y."/>
            <person name="Zou Y."/>
            <person name="Lindquist E.A."/>
            <person name="Grimwood J."/>
            <person name="Barry K."/>
            <person name="Rokhsar D.S."/>
            <person name="Schmutz J."/>
            <person name="Stiller J.W."/>
            <person name="Grossman A.R."/>
            <person name="Prochnik S.E."/>
        </authorList>
    </citation>
    <scope>NUCLEOTIDE SEQUENCE [LARGE SCALE GENOMIC DNA]</scope>
    <source>
        <strain evidence="2">4086291</strain>
    </source>
</reference>
<feature type="compositionally biased region" description="Basic and acidic residues" evidence="1">
    <location>
        <begin position="721"/>
        <end position="733"/>
    </location>
</feature>
<dbReference type="Proteomes" id="UP000218209">
    <property type="component" value="Unassembled WGS sequence"/>
</dbReference>
<feature type="compositionally biased region" description="Low complexity" evidence="1">
    <location>
        <begin position="261"/>
        <end position="274"/>
    </location>
</feature>
<dbReference type="EMBL" id="KV919045">
    <property type="protein sequence ID" value="OSX72680.1"/>
    <property type="molecule type" value="Genomic_DNA"/>
</dbReference>
<feature type="compositionally biased region" description="Gly residues" evidence="1">
    <location>
        <begin position="275"/>
        <end position="284"/>
    </location>
</feature>
<name>A0A1X6NVZ2_PORUM</name>
<feature type="compositionally biased region" description="Low complexity" evidence="1">
    <location>
        <begin position="335"/>
        <end position="352"/>
    </location>
</feature>
<proteinExistence type="predicted"/>
<accession>A0A1X6NVZ2</accession>
<sequence length="812" mass="82591">MVALGGFVRAVPLAFVNNEGGNAAAADEAGSVRFMTGLHYASEAAARHAGAEGRPAAPPPYVHAAPSTPPARRAHAAWPRGHASASAGTFTQPGSVLVGNLMGPHAPAMGLSSPHDHGGRGGSAATSAAARLSSLATAPGAVSAARYGNGGGSAAAVGSVAVHQTPLSVAEQHAGSSAYAPFCGPHAHRRPAVPQGVAAASFFARRGPVDDEDDEEELNDAGGEERTPHGSPGPESPHPMTGVLSMLPMHKKRRGRGANTSSCSPPSSSLTRRGGPPGAGGAAAGAGAAVASRASAVVGGSASQQPRASSLTGTCARLPARGAISPRTRGTSAVASGATPPARAGGASSPAAVGASSSAGLVTVAHVNDIVRTTGIGFSGVRREITTQRKEVAILNSQLRAVTKKVDDIAVLADRLTSSLLFQRRTLVSMSGDVTSLLSHNITDGATGLPRATGNTGGSGAAGTAGRGPGDNAQAPVATEKQDAQWVLDLKTAEHFNVGDREADKLLSGRWNLPQRRRHVPAAAVADDAPHVESVVPLSSSTTLAYCYLHRAVSHFYQRVGNKSVSAFSTFVNDHAGLGTLRRIRGTRTKVEVVFAPEEAADLLLSDAFITELVYRSAVVRALHVVFSLLGVLHLFSEAGGAVGSADVIACLTAHFALVSMKIRACLKKRAAASESDDEDAIDTTPGLNGGHRAEWVEELATVRHLLASQGGRTCNGLRLTDGEQPRRDDPSYRELSAPTPAAGNTPPAPTAPPIIDDAMHTTGAVVNGSVDGRANGEESLHADSVEPEQAAVAAAHAAVAHAMAGTYEEVE</sequence>
<feature type="region of interest" description="Disordered" evidence="1">
    <location>
        <begin position="107"/>
        <end position="126"/>
    </location>
</feature>
<feature type="region of interest" description="Disordered" evidence="1">
    <location>
        <begin position="716"/>
        <end position="757"/>
    </location>
</feature>
<dbReference type="AlphaFoldDB" id="A0A1X6NVZ2"/>
<feature type="region of interest" description="Disordered" evidence="1">
    <location>
        <begin position="46"/>
        <end position="90"/>
    </location>
</feature>
<feature type="region of interest" description="Disordered" evidence="1">
    <location>
        <begin position="321"/>
        <end position="352"/>
    </location>
</feature>
<evidence type="ECO:0000313" key="2">
    <source>
        <dbReference type="EMBL" id="OSX72680.1"/>
    </source>
</evidence>
<evidence type="ECO:0000256" key="1">
    <source>
        <dbReference type="SAM" id="MobiDB-lite"/>
    </source>
</evidence>
<gene>
    <name evidence="2" type="ORF">BU14_0414s0005</name>
</gene>
<protein>
    <submittedName>
        <fullName evidence="2">Uncharacterized protein</fullName>
    </submittedName>
</protein>
<feature type="compositionally biased region" description="Gly residues" evidence="1">
    <location>
        <begin position="455"/>
        <end position="469"/>
    </location>
</feature>
<feature type="region of interest" description="Disordered" evidence="1">
    <location>
        <begin position="444"/>
        <end position="475"/>
    </location>
</feature>
<feature type="region of interest" description="Disordered" evidence="1">
    <location>
        <begin position="206"/>
        <end position="284"/>
    </location>
</feature>
<evidence type="ECO:0000313" key="3">
    <source>
        <dbReference type="Proteomes" id="UP000218209"/>
    </source>
</evidence>
<feature type="compositionally biased region" description="Acidic residues" evidence="1">
    <location>
        <begin position="210"/>
        <end position="219"/>
    </location>
</feature>